<evidence type="ECO:0000259" key="3">
    <source>
        <dbReference type="Pfam" id="PF00775"/>
    </source>
</evidence>
<evidence type="ECO:0000313" key="5">
    <source>
        <dbReference type="Proteomes" id="UP001174691"/>
    </source>
</evidence>
<dbReference type="Proteomes" id="UP001174691">
    <property type="component" value="Unassembled WGS sequence"/>
</dbReference>
<reference evidence="4" key="1">
    <citation type="submission" date="2022-07" db="EMBL/GenBank/DDBJ databases">
        <title>Fungi with potential for degradation of polypropylene.</title>
        <authorList>
            <person name="Gostincar C."/>
        </authorList>
    </citation>
    <scope>NUCLEOTIDE SEQUENCE</scope>
    <source>
        <strain evidence="4">EXF-13287</strain>
    </source>
</reference>
<keyword evidence="2" id="KW-0732">Signal</keyword>
<dbReference type="AlphaFoldDB" id="A0AA38RVY3"/>
<accession>A0AA38RVY3</accession>
<dbReference type="InterPro" id="IPR000627">
    <property type="entry name" value="Intradiol_dOase_C"/>
</dbReference>
<dbReference type="GO" id="GO:0016702">
    <property type="term" value="F:oxidoreductase activity, acting on single donors with incorporation of molecular oxygen, incorporation of two atoms of oxygen"/>
    <property type="evidence" value="ECO:0007669"/>
    <property type="project" value="InterPro"/>
</dbReference>
<organism evidence="4 5">
    <name type="scientific">Coniochaeta hoffmannii</name>
    <dbReference type="NCBI Taxonomy" id="91930"/>
    <lineage>
        <taxon>Eukaryota</taxon>
        <taxon>Fungi</taxon>
        <taxon>Dikarya</taxon>
        <taxon>Ascomycota</taxon>
        <taxon>Pezizomycotina</taxon>
        <taxon>Sordariomycetes</taxon>
        <taxon>Sordariomycetidae</taxon>
        <taxon>Coniochaetales</taxon>
        <taxon>Coniochaetaceae</taxon>
        <taxon>Coniochaeta</taxon>
    </lineage>
</organism>
<proteinExistence type="predicted"/>
<feature type="region of interest" description="Disordered" evidence="1">
    <location>
        <begin position="399"/>
        <end position="422"/>
    </location>
</feature>
<keyword evidence="4" id="KW-0560">Oxidoreductase</keyword>
<evidence type="ECO:0000313" key="4">
    <source>
        <dbReference type="EMBL" id="KAJ9151635.1"/>
    </source>
</evidence>
<dbReference type="Pfam" id="PF00775">
    <property type="entry name" value="Dioxygenase_C"/>
    <property type="match status" value="1"/>
</dbReference>
<name>A0AA38RVY3_9PEZI</name>
<dbReference type="SUPFAM" id="SSF49482">
    <property type="entry name" value="Aromatic compound dioxygenase"/>
    <property type="match status" value="1"/>
</dbReference>
<sequence length="422" mass="45204">MLNLSALLTAVLAGSSLLAVALAHPGETHSTEKVKKSIAARDHGMLHSKRLVEKCASSPTHQALRARAAARRSMTAQLLREKRDIVHKRMESKRDQPHLDAWLNTCHDQGSQHDYGLSTPESIIFTSNATGALTPETIIGPYFVAGEYIRSDVSEGQAGVPIHLDIQFIDIATCGPVPNMLVDIWHANATGVYSGVEAAGQGGLNSTFLRGIQVTDHDGVTQFDSIFPGHYTGRTNHIHVASRRGGEILPNGTYTGGTVNHIGQLYFDDELCSAVETFDPYSRNALARTTNRGDFLTADEATADYDPFVSYVKLSDDANDGLLMWITIGVDTTADYDELAQAAAHYYREGGKSNGPPGGGFPPFPVNGTGWPSGVPFPTGAFPPGGIPTGFPGFPGFPTGSATPTQTAKPWGPCVMKREEDE</sequence>
<dbReference type="Gene3D" id="2.60.130.10">
    <property type="entry name" value="Aromatic compound dioxygenase"/>
    <property type="match status" value="1"/>
</dbReference>
<dbReference type="PANTHER" id="PTHR34315">
    <property type="match status" value="1"/>
</dbReference>
<feature type="signal peptide" evidence="2">
    <location>
        <begin position="1"/>
        <end position="23"/>
    </location>
</feature>
<feature type="chain" id="PRO_5041275926" evidence="2">
    <location>
        <begin position="24"/>
        <end position="422"/>
    </location>
</feature>
<feature type="domain" description="Intradiol ring-cleavage dioxygenases" evidence="3">
    <location>
        <begin position="152"/>
        <end position="235"/>
    </location>
</feature>
<comment type="caution">
    <text evidence="4">The sequence shown here is derived from an EMBL/GenBank/DDBJ whole genome shotgun (WGS) entry which is preliminary data.</text>
</comment>
<dbReference type="EMBL" id="JANBVN010000061">
    <property type="protein sequence ID" value="KAJ9151635.1"/>
    <property type="molecule type" value="Genomic_DNA"/>
</dbReference>
<keyword evidence="5" id="KW-1185">Reference proteome</keyword>
<evidence type="ECO:0000256" key="1">
    <source>
        <dbReference type="SAM" id="MobiDB-lite"/>
    </source>
</evidence>
<dbReference type="GO" id="GO:0008199">
    <property type="term" value="F:ferric iron binding"/>
    <property type="evidence" value="ECO:0007669"/>
    <property type="project" value="InterPro"/>
</dbReference>
<evidence type="ECO:0000256" key="2">
    <source>
        <dbReference type="SAM" id="SignalP"/>
    </source>
</evidence>
<protein>
    <submittedName>
        <fullName evidence="4">Aromatic compound dioxygenase</fullName>
    </submittedName>
</protein>
<keyword evidence="4" id="KW-0223">Dioxygenase</keyword>
<dbReference type="InterPro" id="IPR015889">
    <property type="entry name" value="Intradiol_dOase_core"/>
</dbReference>
<dbReference type="CDD" id="cd03457">
    <property type="entry name" value="intradiol_dioxygenase_like"/>
    <property type="match status" value="1"/>
</dbReference>
<dbReference type="PANTHER" id="PTHR34315:SF2">
    <property type="entry name" value="ANCHORED DIOXYGENASE, PUTATIVE (AFU_ORTHOLOGUE AFUA_3G01800)-RELATED"/>
    <property type="match status" value="1"/>
</dbReference>
<gene>
    <name evidence="4" type="ORF">NKR19_g4770</name>
</gene>